<feature type="transmembrane region" description="Helical" evidence="8">
    <location>
        <begin position="458"/>
        <end position="478"/>
    </location>
</feature>
<dbReference type="OMA" id="DATIMHC"/>
<accession>A0A067QVH5</accession>
<evidence type="ECO:0000256" key="6">
    <source>
        <dbReference type="ARBA" id="ARBA00023170"/>
    </source>
</evidence>
<evidence type="ECO:0000256" key="5">
    <source>
        <dbReference type="ARBA" id="ARBA00023136"/>
    </source>
</evidence>
<dbReference type="FunCoup" id="A0A067QVH5">
    <property type="interactions" value="68"/>
</dbReference>
<dbReference type="GO" id="GO:0005886">
    <property type="term" value="C:plasma membrane"/>
    <property type="evidence" value="ECO:0007669"/>
    <property type="project" value="UniProtKB-SubCell"/>
</dbReference>
<feature type="transmembrane region" description="Helical" evidence="8">
    <location>
        <begin position="649"/>
        <end position="669"/>
    </location>
</feature>
<evidence type="ECO:0000256" key="1">
    <source>
        <dbReference type="ARBA" id="ARBA00004651"/>
    </source>
</evidence>
<keyword evidence="5 8" id="KW-0472">Membrane</keyword>
<evidence type="ECO:0000256" key="7">
    <source>
        <dbReference type="ARBA" id="ARBA00023180"/>
    </source>
</evidence>
<evidence type="ECO:0000313" key="10">
    <source>
        <dbReference type="EMBL" id="KDR14193.1"/>
    </source>
</evidence>
<dbReference type="InterPro" id="IPR052192">
    <property type="entry name" value="Insect_Ionotropic_Sensory_Rcpt"/>
</dbReference>
<dbReference type="Proteomes" id="UP000027135">
    <property type="component" value="Unassembled WGS sequence"/>
</dbReference>
<evidence type="ECO:0000256" key="9">
    <source>
        <dbReference type="SAM" id="SignalP"/>
    </source>
</evidence>
<comment type="subcellular location">
    <subcellularLocation>
        <location evidence="1">Cell membrane</location>
        <topology evidence="1">Multi-pass membrane protein</topology>
    </subcellularLocation>
</comment>
<keyword evidence="2" id="KW-1003">Cell membrane</keyword>
<dbReference type="AlphaFoldDB" id="A0A067QVH5"/>
<evidence type="ECO:0000256" key="2">
    <source>
        <dbReference type="ARBA" id="ARBA00022475"/>
    </source>
</evidence>
<organism evidence="10 11">
    <name type="scientific">Zootermopsis nevadensis</name>
    <name type="common">Dampwood termite</name>
    <dbReference type="NCBI Taxonomy" id="136037"/>
    <lineage>
        <taxon>Eukaryota</taxon>
        <taxon>Metazoa</taxon>
        <taxon>Ecdysozoa</taxon>
        <taxon>Arthropoda</taxon>
        <taxon>Hexapoda</taxon>
        <taxon>Insecta</taxon>
        <taxon>Pterygota</taxon>
        <taxon>Neoptera</taxon>
        <taxon>Polyneoptera</taxon>
        <taxon>Dictyoptera</taxon>
        <taxon>Blattodea</taxon>
        <taxon>Blattoidea</taxon>
        <taxon>Termitoidae</taxon>
        <taxon>Termopsidae</taxon>
        <taxon>Zootermopsis</taxon>
    </lineage>
</organism>
<dbReference type="Gene3D" id="1.10.287.70">
    <property type="match status" value="1"/>
</dbReference>
<feature type="transmembrane region" description="Helical" evidence="8">
    <location>
        <begin position="394"/>
        <end position="415"/>
    </location>
</feature>
<dbReference type="InParanoid" id="A0A067QVH5"/>
<protein>
    <recommendedName>
        <fullName evidence="12">Ionotropic glutamate receptor C-terminal domain-containing protein</fullName>
    </recommendedName>
</protein>
<keyword evidence="11" id="KW-1185">Reference proteome</keyword>
<dbReference type="PANTHER" id="PTHR42643">
    <property type="entry name" value="IONOTROPIC RECEPTOR 20A-RELATED"/>
    <property type="match status" value="1"/>
</dbReference>
<keyword evidence="3 8" id="KW-0812">Transmembrane</keyword>
<feature type="signal peptide" evidence="9">
    <location>
        <begin position="1"/>
        <end position="23"/>
    </location>
</feature>
<evidence type="ECO:0000256" key="3">
    <source>
        <dbReference type="ARBA" id="ARBA00022692"/>
    </source>
</evidence>
<feature type="chain" id="PRO_5001644351" description="Ionotropic glutamate receptor C-terminal domain-containing protein" evidence="9">
    <location>
        <begin position="24"/>
        <end position="680"/>
    </location>
</feature>
<keyword evidence="4 8" id="KW-1133">Transmembrane helix</keyword>
<sequence length="680" mass="78017">MCSFKKHVAFVIFILCLIEKTSGGLYLQLVNSLCDIATRHFTPSNTIVLSHNIPVDNLSASRNIFPDYYTFERVQENSFSELRSVVDLWHMILEEFNKIEEWTLLSFSANDGLEDQVPSNNNDGYVLLSGYHLHKDVMKDIGHHLQKLKHNWGWNPRAKFVILATEISDTDAKMLATDIFAELWMSRVVDSVVLIPTTNKYTTDTVNVLDAYIWFPYHPAGQCPDIKEAVLWDQWVLNNASIGRFLHNASLFPQKIPRDLHGCPLTISTFELSPMVMRKNTIKPDTESITYDKGLEVQILSEFAKSTNSSIKYRDAPPDGGQWGWDIGNGTWNGVTGEIARSYSDIGMDCLWYRCHLVKEIECLRPHLIDKVRWYVPCAVPYPRWMSLTRVFKLSLWLSFLGAYVAISVIMWQVVKINSYFSTEAALNQAYTSLPKCLLNFWAIILEESASNNPPDVVLIRAVFFAWVLYCWAINTVYQTYFTSFLIDPGLQRQLGSEDEILASGIDYNTETSIISLYGELAGTRYKHMNGTDYIDTAEERVSKGTLAFLFSKYLVDYKIAVKYMDANGKPIICEIEEDFAFNFITIFVPKGSPFKTRYDEVLLSMMQAGLVDLWWNSIKYTANLEQASDFNLPPGEYISLTMEHLQSAFYFLFMGYIISVVCFLLELSQFCNHRNHKKK</sequence>
<dbReference type="SUPFAM" id="SSF53850">
    <property type="entry name" value="Periplasmic binding protein-like II"/>
    <property type="match status" value="1"/>
</dbReference>
<keyword evidence="6" id="KW-0675">Receptor</keyword>
<proteinExistence type="predicted"/>
<evidence type="ECO:0000256" key="4">
    <source>
        <dbReference type="ARBA" id="ARBA00022989"/>
    </source>
</evidence>
<dbReference type="OrthoDB" id="6430908at2759"/>
<dbReference type="EMBL" id="KK852895">
    <property type="protein sequence ID" value="KDR14193.1"/>
    <property type="molecule type" value="Genomic_DNA"/>
</dbReference>
<reference evidence="10 11" key="1">
    <citation type="journal article" date="2014" name="Nat. Commun.">
        <title>Molecular traces of alternative social organization in a termite genome.</title>
        <authorList>
            <person name="Terrapon N."/>
            <person name="Li C."/>
            <person name="Robertson H.M."/>
            <person name="Ji L."/>
            <person name="Meng X."/>
            <person name="Booth W."/>
            <person name="Chen Z."/>
            <person name="Childers C.P."/>
            <person name="Glastad K.M."/>
            <person name="Gokhale K."/>
            <person name="Gowin J."/>
            <person name="Gronenberg W."/>
            <person name="Hermansen R.A."/>
            <person name="Hu H."/>
            <person name="Hunt B.G."/>
            <person name="Huylmans A.K."/>
            <person name="Khalil S.M."/>
            <person name="Mitchell R.D."/>
            <person name="Munoz-Torres M.C."/>
            <person name="Mustard J.A."/>
            <person name="Pan H."/>
            <person name="Reese J.T."/>
            <person name="Scharf M.E."/>
            <person name="Sun F."/>
            <person name="Vogel H."/>
            <person name="Xiao J."/>
            <person name="Yang W."/>
            <person name="Yang Z."/>
            <person name="Yang Z."/>
            <person name="Zhou J."/>
            <person name="Zhu J."/>
            <person name="Brent C.S."/>
            <person name="Elsik C.G."/>
            <person name="Goodisman M.A."/>
            <person name="Liberles D.A."/>
            <person name="Roe R.M."/>
            <person name="Vargo E.L."/>
            <person name="Vilcinskas A."/>
            <person name="Wang J."/>
            <person name="Bornberg-Bauer E."/>
            <person name="Korb J."/>
            <person name="Zhang G."/>
            <person name="Liebig J."/>
        </authorList>
    </citation>
    <scope>NUCLEOTIDE SEQUENCE [LARGE SCALE GENOMIC DNA]</scope>
    <source>
        <tissue evidence="10">Whole organism</tissue>
    </source>
</reference>
<dbReference type="PANTHER" id="PTHR42643:SF24">
    <property type="entry name" value="IONOTROPIC RECEPTOR 60A"/>
    <property type="match status" value="1"/>
</dbReference>
<evidence type="ECO:0000313" key="11">
    <source>
        <dbReference type="Proteomes" id="UP000027135"/>
    </source>
</evidence>
<keyword evidence="9" id="KW-0732">Signal</keyword>
<gene>
    <name evidence="10" type="ORF">L798_11601</name>
</gene>
<name>A0A067QVH5_ZOONE</name>
<evidence type="ECO:0000256" key="8">
    <source>
        <dbReference type="SAM" id="Phobius"/>
    </source>
</evidence>
<dbReference type="eggNOG" id="KOG1052">
    <property type="taxonomic scope" value="Eukaryota"/>
</dbReference>
<evidence type="ECO:0008006" key="12">
    <source>
        <dbReference type="Google" id="ProtNLM"/>
    </source>
</evidence>
<dbReference type="Gene3D" id="3.40.190.10">
    <property type="entry name" value="Periplasmic binding protein-like II"/>
    <property type="match status" value="1"/>
</dbReference>
<keyword evidence="7" id="KW-0325">Glycoprotein</keyword>